<dbReference type="Pfam" id="PF00132">
    <property type="entry name" value="Hexapep"/>
    <property type="match status" value="1"/>
</dbReference>
<reference evidence="3 4" key="1">
    <citation type="submission" date="2016-10" db="EMBL/GenBank/DDBJ databases">
        <authorList>
            <person name="Varghese N."/>
            <person name="Submissions S."/>
        </authorList>
    </citation>
    <scope>NUCLEOTIDE SEQUENCE [LARGE SCALE GENOMIC DNA]</scope>
    <source>
        <strain evidence="3 4">DSM 21619</strain>
    </source>
</reference>
<dbReference type="CDD" id="cd04647">
    <property type="entry name" value="LbH_MAT_like"/>
    <property type="match status" value="1"/>
</dbReference>
<organism evidence="3 4">
    <name type="scientific">Terribacillus saccharophilus</name>
    <dbReference type="NCBI Taxonomy" id="361277"/>
    <lineage>
        <taxon>Bacteria</taxon>
        <taxon>Bacillati</taxon>
        <taxon>Bacillota</taxon>
        <taxon>Bacilli</taxon>
        <taxon>Bacillales</taxon>
        <taxon>Bacillaceae</taxon>
        <taxon>Terribacillus</taxon>
    </lineage>
</organism>
<dbReference type="InterPro" id="IPR001451">
    <property type="entry name" value="Hexapep"/>
</dbReference>
<dbReference type="SUPFAM" id="SSF51161">
    <property type="entry name" value="Trimeric LpxA-like enzymes"/>
    <property type="match status" value="1"/>
</dbReference>
<comment type="similarity">
    <text evidence="1">Belongs to the transferase hexapeptide repeat family.</text>
</comment>
<comment type="caution">
    <text evidence="3">The sequence shown here is derived from an EMBL/GenBank/DDBJ whole genome shotgun (WGS) entry which is preliminary data.</text>
</comment>
<dbReference type="AlphaFoldDB" id="A0AAX2EFJ5"/>
<dbReference type="GO" id="GO:0008374">
    <property type="term" value="F:O-acyltransferase activity"/>
    <property type="evidence" value="ECO:0007669"/>
    <property type="project" value="TreeGrafter"/>
</dbReference>
<name>A0AAX2EFJ5_9BACI</name>
<evidence type="ECO:0000313" key="3">
    <source>
        <dbReference type="EMBL" id="SEN29401.1"/>
    </source>
</evidence>
<protein>
    <submittedName>
        <fullName evidence="3">Transferase hexapeptide (Six repeat-containing protein)</fullName>
    </submittedName>
</protein>
<gene>
    <name evidence="3" type="ORF">SAMN04489762_1893</name>
</gene>
<dbReference type="InterPro" id="IPR011004">
    <property type="entry name" value="Trimer_LpxA-like_sf"/>
</dbReference>
<evidence type="ECO:0000256" key="1">
    <source>
        <dbReference type="ARBA" id="ARBA00007274"/>
    </source>
</evidence>
<dbReference type="PANTHER" id="PTHR23416:SF23">
    <property type="entry name" value="ACETYLTRANSFERASE C18B11.09C-RELATED"/>
    <property type="match status" value="1"/>
</dbReference>
<proteinExistence type="inferred from homology"/>
<dbReference type="Proteomes" id="UP000199735">
    <property type="component" value="Unassembled WGS sequence"/>
</dbReference>
<keyword evidence="2 3" id="KW-0808">Transferase</keyword>
<dbReference type="PANTHER" id="PTHR23416">
    <property type="entry name" value="SIALIC ACID SYNTHASE-RELATED"/>
    <property type="match status" value="1"/>
</dbReference>
<dbReference type="InterPro" id="IPR051159">
    <property type="entry name" value="Hexapeptide_acetyltransf"/>
</dbReference>
<dbReference type="RefSeq" id="WP_093880512.1">
    <property type="nucleotide sequence ID" value="NZ_FOCD01000002.1"/>
</dbReference>
<accession>A0AAX2EFJ5</accession>
<dbReference type="GO" id="GO:0005829">
    <property type="term" value="C:cytosol"/>
    <property type="evidence" value="ECO:0007669"/>
    <property type="project" value="TreeGrafter"/>
</dbReference>
<sequence length="185" mass="21083">MKRNLKKIFISLSRLIMPIFYDKKYLKGRWFDHSPKGWRWCWRNLFMQKIIGYNRKVPFPVSHRNIVGNPRNLIFSPNDLNNFQNYGCYFQNYEGQITLGEGTYIAPNVGLITQNHDIHDLDSHVKAKNINIGSGCWVGMNSMILPGIILGDNTVVGAGSIVTKSFPEGNCVIAGNPARILRKLD</sequence>
<dbReference type="Gene3D" id="2.160.10.10">
    <property type="entry name" value="Hexapeptide repeat proteins"/>
    <property type="match status" value="1"/>
</dbReference>
<evidence type="ECO:0000313" key="4">
    <source>
        <dbReference type="Proteomes" id="UP000199735"/>
    </source>
</evidence>
<dbReference type="EMBL" id="FOCD01000002">
    <property type="protein sequence ID" value="SEN29401.1"/>
    <property type="molecule type" value="Genomic_DNA"/>
</dbReference>
<evidence type="ECO:0000256" key="2">
    <source>
        <dbReference type="ARBA" id="ARBA00022679"/>
    </source>
</evidence>